<evidence type="ECO:0000256" key="3">
    <source>
        <dbReference type="ARBA" id="ARBA00022475"/>
    </source>
</evidence>
<dbReference type="GO" id="GO:0005886">
    <property type="term" value="C:plasma membrane"/>
    <property type="evidence" value="ECO:0007669"/>
    <property type="project" value="UniProtKB-SubCell"/>
</dbReference>
<dbReference type="InterPro" id="IPR026032">
    <property type="entry name" value="HcaT-like"/>
</dbReference>
<evidence type="ECO:0000256" key="7">
    <source>
        <dbReference type="ARBA" id="ARBA00023136"/>
    </source>
</evidence>
<evidence type="ECO:0000313" key="10">
    <source>
        <dbReference type="EMBL" id="MCC4308481.1"/>
    </source>
</evidence>
<dbReference type="EMBL" id="JAJGNA010000007">
    <property type="protein sequence ID" value="MCC4308481.1"/>
    <property type="molecule type" value="Genomic_DNA"/>
</dbReference>
<dbReference type="AlphaFoldDB" id="A0A9Q3UJP9"/>
<dbReference type="Pfam" id="PF12832">
    <property type="entry name" value="MFS_1_like"/>
    <property type="match status" value="1"/>
</dbReference>
<dbReference type="PANTHER" id="PTHR23522:SF10">
    <property type="entry name" value="3-PHENYLPROPIONIC ACID TRANSPORTER-RELATED"/>
    <property type="match status" value="1"/>
</dbReference>
<keyword evidence="2" id="KW-0813">Transport</keyword>
<dbReference type="GO" id="GO:0015528">
    <property type="term" value="F:lactose:proton symporter activity"/>
    <property type="evidence" value="ECO:0007669"/>
    <property type="project" value="TreeGrafter"/>
</dbReference>
<dbReference type="InterPro" id="IPR024989">
    <property type="entry name" value="MFS_assoc_dom"/>
</dbReference>
<dbReference type="SUPFAM" id="SSF103473">
    <property type="entry name" value="MFS general substrate transporter"/>
    <property type="match status" value="1"/>
</dbReference>
<dbReference type="PIRSF" id="PIRSF004925">
    <property type="entry name" value="HcaT"/>
    <property type="match status" value="1"/>
</dbReference>
<dbReference type="NCBIfam" id="NF037955">
    <property type="entry name" value="mfs"/>
    <property type="match status" value="1"/>
</dbReference>
<keyword evidence="4" id="KW-0997">Cell inner membrane</keyword>
<evidence type="ECO:0000256" key="2">
    <source>
        <dbReference type="ARBA" id="ARBA00022448"/>
    </source>
</evidence>
<comment type="caution">
    <text evidence="10">The sequence shown here is derived from an EMBL/GenBank/DDBJ whole genome shotgun (WGS) entry which is preliminary data.</text>
</comment>
<keyword evidence="3" id="KW-1003">Cell membrane</keyword>
<dbReference type="Proteomes" id="UP001108027">
    <property type="component" value="Unassembled WGS sequence"/>
</dbReference>
<feature type="transmembrane region" description="Helical" evidence="8">
    <location>
        <begin position="232"/>
        <end position="252"/>
    </location>
</feature>
<feature type="transmembrane region" description="Helical" evidence="8">
    <location>
        <begin position="264"/>
        <end position="286"/>
    </location>
</feature>
<feature type="transmembrane region" description="Helical" evidence="8">
    <location>
        <begin position="132"/>
        <end position="149"/>
    </location>
</feature>
<accession>A0A9Q3UJP9</accession>
<keyword evidence="11" id="KW-1185">Reference proteome</keyword>
<keyword evidence="5 8" id="KW-0812">Transmembrane</keyword>
<dbReference type="RefSeq" id="WP_228233673.1">
    <property type="nucleotide sequence ID" value="NZ_JAJGNA010000007.1"/>
</dbReference>
<evidence type="ECO:0000313" key="11">
    <source>
        <dbReference type="Proteomes" id="UP001108027"/>
    </source>
</evidence>
<feature type="transmembrane region" description="Helical" evidence="8">
    <location>
        <begin position="70"/>
        <end position="88"/>
    </location>
</feature>
<feature type="transmembrane region" description="Helical" evidence="8">
    <location>
        <begin position="201"/>
        <end position="220"/>
    </location>
</feature>
<gene>
    <name evidence="10" type="ORF">LL252_07825</name>
</gene>
<proteinExistence type="predicted"/>
<evidence type="ECO:0000256" key="1">
    <source>
        <dbReference type="ARBA" id="ARBA00004429"/>
    </source>
</evidence>
<evidence type="ECO:0000259" key="9">
    <source>
        <dbReference type="Pfam" id="PF12832"/>
    </source>
</evidence>
<dbReference type="PANTHER" id="PTHR23522">
    <property type="entry name" value="BLL5896 PROTEIN"/>
    <property type="match status" value="1"/>
</dbReference>
<feature type="transmembrane region" description="Helical" evidence="8">
    <location>
        <begin position="346"/>
        <end position="370"/>
    </location>
</feature>
<dbReference type="InterPro" id="IPR036259">
    <property type="entry name" value="MFS_trans_sf"/>
</dbReference>
<comment type="subcellular location">
    <subcellularLocation>
        <location evidence="1">Cell inner membrane</location>
        <topology evidence="1">Multi-pass membrane protein</topology>
    </subcellularLocation>
</comment>
<reference evidence="10" key="1">
    <citation type="submission" date="2021-10" db="EMBL/GenBank/DDBJ databases">
        <title>The diversity and Nitrogen Metabolism of Culturable Nitrate-Utilizing Bacteria Within the Oxygen Minimum Zone of the Changjiang (Yangtze River)Estuary.</title>
        <authorList>
            <person name="Zhang D."/>
            <person name="Zheng J."/>
            <person name="Liu S."/>
            <person name="He W."/>
        </authorList>
    </citation>
    <scope>NUCLEOTIDE SEQUENCE</scope>
    <source>
        <strain evidence="10">FXH-223</strain>
    </source>
</reference>
<feature type="transmembrane region" description="Helical" evidence="8">
    <location>
        <begin position="7"/>
        <end position="26"/>
    </location>
</feature>
<evidence type="ECO:0000256" key="4">
    <source>
        <dbReference type="ARBA" id="ARBA00022519"/>
    </source>
</evidence>
<feature type="domain" description="Major facilitator superfamily associated" evidence="9">
    <location>
        <begin position="4"/>
        <end position="349"/>
    </location>
</feature>
<name>A0A9Q3UJP9_9GAMM</name>
<protein>
    <submittedName>
        <fullName evidence="10">MFS transporter</fullName>
    </submittedName>
</protein>
<dbReference type="Gene3D" id="1.20.1250.20">
    <property type="entry name" value="MFS general substrate transporter like domains"/>
    <property type="match status" value="2"/>
</dbReference>
<sequence length="383" mass="42106">MPYYWRLSAFYFLYFGLLGTLVPYWSLYLKDLGFSATTIGLLMAVPHLTKVIAPNVWGWLADRSGARMRVIRLGNLAAAVAFLPVFWADQVWSMAILLAVFSFFWNAVLAQFEVVTLHTLGDQAHRYSQVRVWGSLGFITCVFLVGTALDHLPMTLLPWVMSALLWLLWLATLALPAEKGEARRNADGGLVKLLKRRDIQIFMLVAFLMQASHGPYYTFYSIHLEEMGFRKMTVGTLWSVAVASEVAAFLLMHRLMTRFALNRILLTCLMLATVRWLVVALCGDSLPWLGAAQLLHAASYACFHAGGIAWVQRASGRAFAGQGQALYSSLGYGAGWGLGSGLSGLAWPYLGVYCFLVAGALTLIASVLALRLPVAGEAGEPPA</sequence>
<evidence type="ECO:0000256" key="5">
    <source>
        <dbReference type="ARBA" id="ARBA00022692"/>
    </source>
</evidence>
<feature type="transmembrane region" description="Helical" evidence="8">
    <location>
        <begin position="155"/>
        <end position="175"/>
    </location>
</feature>
<dbReference type="GO" id="GO:0030395">
    <property type="term" value="F:lactose binding"/>
    <property type="evidence" value="ECO:0007669"/>
    <property type="project" value="TreeGrafter"/>
</dbReference>
<evidence type="ECO:0000256" key="8">
    <source>
        <dbReference type="SAM" id="Phobius"/>
    </source>
</evidence>
<feature type="transmembrane region" description="Helical" evidence="8">
    <location>
        <begin position="94"/>
        <end position="120"/>
    </location>
</feature>
<organism evidence="10 11">
    <name type="scientific">Alloalcanivorax marinus</name>
    <dbReference type="NCBI Taxonomy" id="1177169"/>
    <lineage>
        <taxon>Bacteria</taxon>
        <taxon>Pseudomonadati</taxon>
        <taxon>Pseudomonadota</taxon>
        <taxon>Gammaproteobacteria</taxon>
        <taxon>Oceanospirillales</taxon>
        <taxon>Alcanivoracaceae</taxon>
        <taxon>Alloalcanivorax</taxon>
    </lineage>
</organism>
<keyword evidence="6 8" id="KW-1133">Transmembrane helix</keyword>
<evidence type="ECO:0000256" key="6">
    <source>
        <dbReference type="ARBA" id="ARBA00022989"/>
    </source>
</evidence>
<keyword evidence="7 8" id="KW-0472">Membrane</keyword>